<dbReference type="EMBL" id="JAQNDM010000002">
    <property type="protein sequence ID" value="MDC0712972.1"/>
    <property type="molecule type" value="Genomic_DNA"/>
</dbReference>
<reference evidence="2 3" key="1">
    <citation type="submission" date="2022-11" db="EMBL/GenBank/DDBJ databases">
        <title>Minimal conservation of predation-associated metabolite biosynthetic gene clusters underscores biosynthetic potential of Myxococcota including descriptions for ten novel species: Archangium lansinium sp. nov., Myxococcus landrumus sp. nov., Nannocystis bai.</title>
        <authorList>
            <person name="Ahearne A."/>
            <person name="Stevens C."/>
            <person name="Dowd S."/>
        </authorList>
    </citation>
    <scope>NUCLEOTIDE SEQUENCE [LARGE SCALE GENOMIC DNA]</scope>
    <source>
        <strain evidence="2 3">NCWAL01</strain>
    </source>
</reference>
<proteinExistence type="predicted"/>
<organism evidence="2 3">
    <name type="scientific">Stigmatella ashevillensis</name>
    <dbReference type="NCBI Taxonomy" id="2995309"/>
    <lineage>
        <taxon>Bacteria</taxon>
        <taxon>Pseudomonadati</taxon>
        <taxon>Myxococcota</taxon>
        <taxon>Myxococcia</taxon>
        <taxon>Myxococcales</taxon>
        <taxon>Cystobacterineae</taxon>
        <taxon>Archangiaceae</taxon>
        <taxon>Stigmatella</taxon>
    </lineage>
</organism>
<comment type="caution">
    <text evidence="2">The sequence shown here is derived from an EMBL/GenBank/DDBJ whole genome shotgun (WGS) entry which is preliminary data.</text>
</comment>
<feature type="region of interest" description="Disordered" evidence="1">
    <location>
        <begin position="25"/>
        <end position="75"/>
    </location>
</feature>
<name>A0ABT5DH27_9BACT</name>
<protein>
    <submittedName>
        <fullName evidence="2">Uncharacterized protein</fullName>
    </submittedName>
</protein>
<accession>A0ABT5DH27</accession>
<keyword evidence="3" id="KW-1185">Reference proteome</keyword>
<sequence>MATDTNRRTIAARAVGRVLSGQDRYEKEALEGDPASPLAETVREQRRASLPAPQAKGSFADKLQQQVDAGKKRKP</sequence>
<gene>
    <name evidence="2" type="ORF">POL68_31210</name>
</gene>
<evidence type="ECO:0000313" key="2">
    <source>
        <dbReference type="EMBL" id="MDC0712972.1"/>
    </source>
</evidence>
<evidence type="ECO:0000313" key="3">
    <source>
        <dbReference type="Proteomes" id="UP001221838"/>
    </source>
</evidence>
<dbReference type="Proteomes" id="UP001221838">
    <property type="component" value="Unassembled WGS sequence"/>
</dbReference>
<dbReference type="RefSeq" id="WP_272143144.1">
    <property type="nucleotide sequence ID" value="NZ_JAQNDM010000002.1"/>
</dbReference>
<evidence type="ECO:0000256" key="1">
    <source>
        <dbReference type="SAM" id="MobiDB-lite"/>
    </source>
</evidence>